<dbReference type="InterPro" id="IPR051212">
    <property type="entry name" value="Type-I_RE_S_subunit"/>
</dbReference>
<feature type="domain" description="Type I restriction modification DNA specificity" evidence="4">
    <location>
        <begin position="65"/>
        <end position="176"/>
    </location>
</feature>
<evidence type="ECO:0000256" key="2">
    <source>
        <dbReference type="ARBA" id="ARBA00022747"/>
    </source>
</evidence>
<evidence type="ECO:0000256" key="1">
    <source>
        <dbReference type="ARBA" id="ARBA00010923"/>
    </source>
</evidence>
<evidence type="ECO:0000256" key="3">
    <source>
        <dbReference type="ARBA" id="ARBA00023125"/>
    </source>
</evidence>
<protein>
    <submittedName>
        <fullName evidence="5">Type I restriction enzyme S subunit</fullName>
    </submittedName>
</protein>
<evidence type="ECO:0000259" key="4">
    <source>
        <dbReference type="Pfam" id="PF01420"/>
    </source>
</evidence>
<dbReference type="GO" id="GO:0003677">
    <property type="term" value="F:DNA binding"/>
    <property type="evidence" value="ECO:0007669"/>
    <property type="project" value="UniProtKB-KW"/>
</dbReference>
<dbReference type="GO" id="GO:0009307">
    <property type="term" value="P:DNA restriction-modification system"/>
    <property type="evidence" value="ECO:0007669"/>
    <property type="project" value="UniProtKB-KW"/>
</dbReference>
<dbReference type="EMBL" id="SLXO01000010">
    <property type="protein sequence ID" value="TCP31943.1"/>
    <property type="molecule type" value="Genomic_DNA"/>
</dbReference>
<dbReference type="Proteomes" id="UP000295399">
    <property type="component" value="Unassembled WGS sequence"/>
</dbReference>
<dbReference type="OrthoDB" id="512700at2"/>
<organism evidence="5 6">
    <name type="scientific">Rhodothalassium salexigens DSM 2132</name>
    <dbReference type="NCBI Taxonomy" id="1188247"/>
    <lineage>
        <taxon>Bacteria</taxon>
        <taxon>Pseudomonadati</taxon>
        <taxon>Pseudomonadota</taxon>
        <taxon>Alphaproteobacteria</taxon>
        <taxon>Rhodothalassiales</taxon>
        <taxon>Rhodothalassiaceae</taxon>
        <taxon>Rhodothalassium</taxon>
    </lineage>
</organism>
<evidence type="ECO:0000313" key="6">
    <source>
        <dbReference type="Proteomes" id="UP000295399"/>
    </source>
</evidence>
<comment type="caution">
    <text evidence="5">The sequence shown here is derived from an EMBL/GenBank/DDBJ whole genome shotgun (WGS) entry which is preliminary data.</text>
</comment>
<dbReference type="Gene3D" id="3.90.220.20">
    <property type="entry name" value="DNA methylase specificity domains"/>
    <property type="match status" value="2"/>
</dbReference>
<accession>A0A4R2PA61</accession>
<keyword evidence="3" id="KW-0238">DNA-binding</keyword>
<name>A0A4R2PA61_RHOSA</name>
<dbReference type="InterPro" id="IPR044946">
    <property type="entry name" value="Restrct_endonuc_typeI_TRD_sf"/>
</dbReference>
<sequence length="434" mass="49681">MSELTFLEKFAEKYAWNQAPAKRRFRFRKRVNRGMEEKHRLALTLGGVIDRALEDDEGLQSSDYSTYQVFEESDLVFKLIDLENIKTSRVGYVPRRGIMSPAYIRLQPSSPLTFSRYYYWFFYGAYLNNIFNGMGGGVRQNLTPTDLLEFPVPLPDLDTQKAIADFLDRETARIDELIDKRSKFAELVLERRLAIVSQAVTGTTGDTPWLSALPDGWKAERAKVHFRESQERSKTGEEELLTVSHLTGVTKRSEKDVNMFMAESNEGYKLVAPGELVINTMWAWMGAMGVSSEHGLISPSYGIYSPISDALRSEFVDLMVRSKPFIAEATRRSKGIHSSRLRLYPDAFLDMRLPIPPLETQDALLKEIANREGREDNLLEKNKKAEALLQEFRSALITAAVTGQINVKNWGRQEETDRRLDRIEEEMSIREVRA</sequence>
<dbReference type="InParanoid" id="A0A4R2PA61"/>
<evidence type="ECO:0000313" key="5">
    <source>
        <dbReference type="EMBL" id="TCP31943.1"/>
    </source>
</evidence>
<dbReference type="PANTHER" id="PTHR43140">
    <property type="entry name" value="TYPE-1 RESTRICTION ENZYME ECOKI SPECIFICITY PROTEIN"/>
    <property type="match status" value="1"/>
</dbReference>
<dbReference type="RefSeq" id="WP_132709167.1">
    <property type="nucleotide sequence ID" value="NZ_JACIGF010000010.1"/>
</dbReference>
<keyword evidence="6" id="KW-1185">Reference proteome</keyword>
<dbReference type="InterPro" id="IPR000055">
    <property type="entry name" value="Restrct_endonuc_typeI_TRD"/>
</dbReference>
<gene>
    <name evidence="5" type="ORF">EV659_11019</name>
</gene>
<reference evidence="5 6" key="1">
    <citation type="submission" date="2019-03" db="EMBL/GenBank/DDBJ databases">
        <title>Genomic Encyclopedia of Type Strains, Phase IV (KMG-IV): sequencing the most valuable type-strain genomes for metagenomic binning, comparative biology and taxonomic classification.</title>
        <authorList>
            <person name="Goeker M."/>
        </authorList>
    </citation>
    <scope>NUCLEOTIDE SEQUENCE [LARGE SCALE GENOMIC DNA]</scope>
    <source>
        <strain evidence="5 6">DSM 2132</strain>
    </source>
</reference>
<comment type="similarity">
    <text evidence="1">Belongs to the type-I restriction system S methylase family.</text>
</comment>
<dbReference type="SUPFAM" id="SSF116734">
    <property type="entry name" value="DNA methylase specificity domain"/>
    <property type="match status" value="2"/>
</dbReference>
<dbReference type="AlphaFoldDB" id="A0A4R2PA61"/>
<dbReference type="PANTHER" id="PTHR43140:SF1">
    <property type="entry name" value="TYPE I RESTRICTION ENZYME ECOKI SPECIFICITY SUBUNIT"/>
    <property type="match status" value="1"/>
</dbReference>
<dbReference type="Pfam" id="PF01420">
    <property type="entry name" value="Methylase_S"/>
    <property type="match status" value="1"/>
</dbReference>
<keyword evidence="2" id="KW-0680">Restriction system</keyword>
<proteinExistence type="inferred from homology"/>